<dbReference type="Pfam" id="PF02525">
    <property type="entry name" value="Flavodoxin_2"/>
    <property type="match status" value="1"/>
</dbReference>
<dbReference type="Proteomes" id="UP000001823">
    <property type="component" value="Chromosome"/>
</dbReference>
<dbReference type="GO" id="GO:0010181">
    <property type="term" value="F:FMN binding"/>
    <property type="evidence" value="ECO:0007669"/>
    <property type="project" value="UniProtKB-UniRule"/>
</dbReference>
<dbReference type="GeneID" id="93003121"/>
<evidence type="ECO:0000256" key="5">
    <source>
        <dbReference type="ARBA" id="ARBA00048542"/>
    </source>
</evidence>
<dbReference type="PaxDb" id="195103-CPF_0535"/>
<keyword evidence="4 6" id="KW-0520">NAD</keyword>
<dbReference type="EMBL" id="CP000246">
    <property type="protein sequence ID" value="ABG84571.1"/>
    <property type="molecule type" value="Genomic_DNA"/>
</dbReference>
<comment type="function">
    <text evidence="6">Also exhibits azoreductase activity. Catalyzes the reductive cleavage of the azo bond in aromatic azo compounds to the corresponding amines.</text>
</comment>
<dbReference type="EC" id="1.6.5.-" evidence="6"/>
<evidence type="ECO:0000256" key="4">
    <source>
        <dbReference type="ARBA" id="ARBA00023027"/>
    </source>
</evidence>
<comment type="subunit">
    <text evidence="6">Homodimer.</text>
</comment>
<feature type="domain" description="Flavodoxin-like fold" evidence="7">
    <location>
        <begin position="2"/>
        <end position="207"/>
    </location>
</feature>
<protein>
    <recommendedName>
        <fullName evidence="6">FMN dependent NADH:quinone oxidoreductase</fullName>
        <ecNumber evidence="6">1.6.5.-</ecNumber>
    </recommendedName>
    <alternativeName>
        <fullName evidence="6">Azo-dye reductase</fullName>
    </alternativeName>
    <alternativeName>
        <fullName evidence="6">FMN-dependent NADH-azo compound oxidoreductase</fullName>
    </alternativeName>
    <alternativeName>
        <fullName evidence="6">FMN-dependent NADH-azoreductase</fullName>
        <ecNumber evidence="6">1.7.1.17</ecNumber>
    </alternativeName>
</protein>
<evidence type="ECO:0000256" key="3">
    <source>
        <dbReference type="ARBA" id="ARBA00023002"/>
    </source>
</evidence>
<keyword evidence="3 6" id="KW-0560">Oxidoreductase</keyword>
<reference evidence="8 9" key="1">
    <citation type="journal article" date="2006" name="Genome Res.">
        <title>Skewed genomic variability in strains of the toxigenic bacterial pathogen, Clostridium perfringens.</title>
        <authorList>
            <person name="Myers G.S."/>
            <person name="Rasko D.A."/>
            <person name="Cheung J.K."/>
            <person name="Ravel J."/>
            <person name="Seshadri R."/>
            <person name="Deboy R.T."/>
            <person name="Ren Q."/>
            <person name="Varga J."/>
            <person name="Awad M.M."/>
            <person name="Brinkac L.M."/>
            <person name="Daugherty S.C."/>
            <person name="Haft D.H."/>
            <person name="Dodson R.J."/>
            <person name="Madupu R."/>
            <person name="Nelson W.C."/>
            <person name="Rosovitz M.J."/>
            <person name="Sullivan S.A."/>
            <person name="Khouri H."/>
            <person name="Dimitrov G.I."/>
            <person name="Watkins K.L."/>
            <person name="Mulligan S."/>
            <person name="Benton J."/>
            <person name="Radune D."/>
            <person name="Fisher D.J."/>
            <person name="Atkins H.S."/>
            <person name="Hiscox T."/>
            <person name="Jost B.H."/>
            <person name="Billington S.J."/>
            <person name="Songer J.G."/>
            <person name="McClane B.A."/>
            <person name="Titball R.W."/>
            <person name="Rood J.I."/>
            <person name="Melville S.B."/>
            <person name="Paulsen I.T."/>
        </authorList>
    </citation>
    <scope>NUCLEOTIDE SEQUENCE [LARGE SCALE GENOMIC DNA]</scope>
    <source>
        <strain evidence="9">ATCC 13124 / DSM 756 / JCM 1290 / NCIMB 6125 / NCTC 8237 / S 107 / Type A</strain>
    </source>
</reference>
<evidence type="ECO:0000313" key="8">
    <source>
        <dbReference type="EMBL" id="ABG84571.1"/>
    </source>
</evidence>
<dbReference type="InterPro" id="IPR023048">
    <property type="entry name" value="NADH:quinone_OxRdtase_FMN_depd"/>
</dbReference>
<evidence type="ECO:0000313" key="9">
    <source>
        <dbReference type="Proteomes" id="UP000001823"/>
    </source>
</evidence>
<accession>A0A0H2YTZ7</accession>
<dbReference type="InterPro" id="IPR003680">
    <property type="entry name" value="Flavodoxin_fold"/>
</dbReference>
<dbReference type="GO" id="GO:0016655">
    <property type="term" value="F:oxidoreductase activity, acting on NAD(P)H, quinone or similar compound as acceptor"/>
    <property type="evidence" value="ECO:0007669"/>
    <property type="project" value="InterPro"/>
</dbReference>
<dbReference type="InterPro" id="IPR050104">
    <property type="entry name" value="FMN-dep_NADH:Q_OxRdtase_AzoR1"/>
</dbReference>
<dbReference type="Gene3D" id="3.40.50.360">
    <property type="match status" value="1"/>
</dbReference>
<comment type="similarity">
    <text evidence="6">Belongs to the azoreductase type 1 family.</text>
</comment>
<dbReference type="eggNOG" id="COG1182">
    <property type="taxonomic scope" value="Bacteria"/>
</dbReference>
<evidence type="ECO:0000259" key="7">
    <source>
        <dbReference type="Pfam" id="PF02525"/>
    </source>
</evidence>
<evidence type="ECO:0000256" key="6">
    <source>
        <dbReference type="HAMAP-Rule" id="MF_01216"/>
    </source>
</evidence>
<dbReference type="RefSeq" id="WP_003455358.1">
    <property type="nucleotide sequence ID" value="NC_008261.1"/>
</dbReference>
<comment type="caution">
    <text evidence="6">Lacks conserved residue(s) required for the propagation of feature annotation.</text>
</comment>
<name>A0A0H2YTZ7_CLOP1</name>
<dbReference type="SUPFAM" id="SSF52218">
    <property type="entry name" value="Flavoproteins"/>
    <property type="match status" value="1"/>
</dbReference>
<comment type="catalytic activity">
    <reaction evidence="5">
        <text>N,N-dimethyl-1,4-phenylenediamine + anthranilate + 2 NAD(+) = 2-(4-dimethylaminophenyl)diazenylbenzoate + 2 NADH + 2 H(+)</text>
        <dbReference type="Rhea" id="RHEA:55872"/>
        <dbReference type="ChEBI" id="CHEBI:15378"/>
        <dbReference type="ChEBI" id="CHEBI:15783"/>
        <dbReference type="ChEBI" id="CHEBI:16567"/>
        <dbReference type="ChEBI" id="CHEBI:57540"/>
        <dbReference type="ChEBI" id="CHEBI:57945"/>
        <dbReference type="ChEBI" id="CHEBI:71579"/>
        <dbReference type="EC" id="1.7.1.17"/>
    </reaction>
    <physiologicalReaction direction="right-to-left" evidence="5">
        <dbReference type="Rhea" id="RHEA:55874"/>
    </physiologicalReaction>
</comment>
<proteinExistence type="inferred from homology"/>
<comment type="catalytic activity">
    <reaction evidence="6">
        <text>2 a quinone + NADH + H(+) = 2 a 1,4-benzosemiquinone + NAD(+)</text>
        <dbReference type="Rhea" id="RHEA:65952"/>
        <dbReference type="ChEBI" id="CHEBI:15378"/>
        <dbReference type="ChEBI" id="CHEBI:57540"/>
        <dbReference type="ChEBI" id="CHEBI:57945"/>
        <dbReference type="ChEBI" id="CHEBI:132124"/>
        <dbReference type="ChEBI" id="CHEBI:134225"/>
    </reaction>
</comment>
<organism evidence="8 9">
    <name type="scientific">Clostridium perfringens (strain ATCC 13124 / DSM 756 / JCM 1290 / NCIMB 6125 / NCTC 8237 / Type A)</name>
    <dbReference type="NCBI Taxonomy" id="195103"/>
    <lineage>
        <taxon>Bacteria</taxon>
        <taxon>Bacillati</taxon>
        <taxon>Bacillota</taxon>
        <taxon>Clostridia</taxon>
        <taxon>Eubacteriales</taxon>
        <taxon>Clostridiaceae</taxon>
        <taxon>Clostridium</taxon>
    </lineage>
</organism>
<keyword evidence="9" id="KW-1185">Reference proteome</keyword>
<dbReference type="PANTHER" id="PTHR43741">
    <property type="entry name" value="FMN-DEPENDENT NADH-AZOREDUCTASE 1"/>
    <property type="match status" value="1"/>
</dbReference>
<dbReference type="HAMAP" id="MF_01216">
    <property type="entry name" value="Azoreductase_type1"/>
    <property type="match status" value="1"/>
</dbReference>
<keyword evidence="2 6" id="KW-0288">FMN</keyword>
<keyword evidence="1 6" id="KW-0285">Flavoprotein</keyword>
<dbReference type="InterPro" id="IPR029039">
    <property type="entry name" value="Flavoprotein-like_sf"/>
</dbReference>
<comment type="function">
    <text evidence="6">Quinone reductase that provides resistance to thiol-specific stress caused by electrophilic quinones.</text>
</comment>
<dbReference type="GO" id="GO:0009055">
    <property type="term" value="F:electron transfer activity"/>
    <property type="evidence" value="ECO:0007669"/>
    <property type="project" value="UniProtKB-UniRule"/>
</dbReference>
<feature type="binding site" evidence="6">
    <location>
        <begin position="147"/>
        <end position="150"/>
    </location>
    <ligand>
        <name>FMN</name>
        <dbReference type="ChEBI" id="CHEBI:58210"/>
    </ligand>
</feature>
<dbReference type="PANTHER" id="PTHR43741:SF4">
    <property type="entry name" value="FMN-DEPENDENT NADH:QUINONE OXIDOREDUCTASE"/>
    <property type="match status" value="1"/>
</dbReference>
<evidence type="ECO:0000256" key="2">
    <source>
        <dbReference type="ARBA" id="ARBA00022643"/>
    </source>
</evidence>
<dbReference type="GO" id="GO:0016652">
    <property type="term" value="F:oxidoreductase activity, acting on NAD(P)H as acceptor"/>
    <property type="evidence" value="ECO:0007669"/>
    <property type="project" value="UniProtKB-UniRule"/>
</dbReference>
<dbReference type="AlphaFoldDB" id="A0A0H2YTZ7"/>
<dbReference type="KEGG" id="cpf:CPF_0535"/>
<feature type="binding site" evidence="6">
    <location>
        <begin position="17"/>
        <end position="19"/>
    </location>
    <ligand>
        <name>FMN</name>
        <dbReference type="ChEBI" id="CHEBI:58210"/>
    </ligand>
</feature>
<gene>
    <name evidence="6" type="primary">azoR</name>
    <name evidence="8" type="ordered locus">CPF_0535</name>
</gene>
<sequence length="218" mass="24979">MKKLLYITVNSKPEKLSSSKTIGRAFISRFVELNPEFEIEEVDLYKDFIPRLEHKHFSGRSSVVDCETASIDAKTKEEVKRIIELSEQFKNADLYVIAAPLWTLSFPAPLKEYIDCVVQNKITIKVTPEEVKGLLDDKQREMVYIQSSGGEIPWLTKGIFNKGLNYVEDIMKFLGIKKFHQLLVDGTGFSIEEKFKAEDKAVEKIDNVIKDIHFSNKG</sequence>
<evidence type="ECO:0000256" key="1">
    <source>
        <dbReference type="ARBA" id="ARBA00022630"/>
    </source>
</evidence>
<dbReference type="EC" id="1.7.1.17" evidence="6"/>
<dbReference type="HOGENOM" id="CLU_088964_3_1_9"/>
<comment type="cofactor">
    <cofactor evidence="6">
        <name>FMN</name>
        <dbReference type="ChEBI" id="CHEBI:58210"/>
    </cofactor>
    <text evidence="6">Binds 1 FMN per subunit.</text>
</comment>